<comment type="caution">
    <text evidence="2">The sequence shown here is derived from an EMBL/GenBank/DDBJ whole genome shotgun (WGS) entry which is preliminary data.</text>
</comment>
<reference evidence="2 3" key="1">
    <citation type="submission" date="2015-08" db="EMBL/GenBank/DDBJ databases">
        <title>Next Generation Sequencing and Analysis of the Genome of Puccinia sorghi L Schw, the Causal Agent of Maize Common Rust.</title>
        <authorList>
            <person name="Rochi L."/>
            <person name="Burguener G."/>
            <person name="Darino M."/>
            <person name="Turjanski A."/>
            <person name="Kreff E."/>
            <person name="Dieguez M.J."/>
            <person name="Sacco F."/>
        </authorList>
    </citation>
    <scope>NUCLEOTIDE SEQUENCE [LARGE SCALE GENOMIC DNA]</scope>
    <source>
        <strain evidence="2 3">RO10H11247</strain>
    </source>
</reference>
<dbReference type="VEuPathDB" id="FungiDB:VP01_831g2"/>
<gene>
    <name evidence="2" type="ORF">VP01_831g2</name>
</gene>
<sequence>MVWILIYLEEHSVVAVYSWSLCGVHHLIVVFIVIPAFIFSYISPPPPLFVSNPSLCVSSPLFLPLIIIYRLIGCICNVYGIQVACRRMRNPLTCGYTTQEHGHEFLTSCKCSEKGWRTAVRKRWEQGLKEGDKLFTYLDRKETDNQRKERERNKDAKLRNIRGLQREPTKMNTSVSLAGMILFSIQKHGLDATSIEHTSNQTYGMRSAVAPDRQVLEIIPWCQLPKLGESQIDIDAFGLKIHIIFILDNVRIKTHVHHTSLILLVMRKNSFQRKRNIRKMFYLPYPLPVQKLHDIHLLNLEIGIRRKYLSIIPGAMRPNDKVKEEHGRRQVSEHRYESYDLCTLGKIEHYRNERDLNTSWW</sequence>
<keyword evidence="1" id="KW-0812">Transmembrane</keyword>
<keyword evidence="1" id="KW-0472">Membrane</keyword>
<proteinExistence type="predicted"/>
<evidence type="ECO:0000313" key="2">
    <source>
        <dbReference type="EMBL" id="KNZ45261.1"/>
    </source>
</evidence>
<evidence type="ECO:0000256" key="1">
    <source>
        <dbReference type="SAM" id="Phobius"/>
    </source>
</evidence>
<evidence type="ECO:0000313" key="3">
    <source>
        <dbReference type="Proteomes" id="UP000037035"/>
    </source>
</evidence>
<name>A0A0L6U9S3_9BASI</name>
<dbReference type="AlphaFoldDB" id="A0A0L6U9S3"/>
<keyword evidence="1" id="KW-1133">Transmembrane helix</keyword>
<keyword evidence="3" id="KW-1185">Reference proteome</keyword>
<feature type="transmembrane region" description="Helical" evidence="1">
    <location>
        <begin position="62"/>
        <end position="81"/>
    </location>
</feature>
<dbReference type="EMBL" id="LAVV01013849">
    <property type="protein sequence ID" value="KNZ45261.1"/>
    <property type="molecule type" value="Genomic_DNA"/>
</dbReference>
<organism evidence="2 3">
    <name type="scientific">Puccinia sorghi</name>
    <dbReference type="NCBI Taxonomy" id="27349"/>
    <lineage>
        <taxon>Eukaryota</taxon>
        <taxon>Fungi</taxon>
        <taxon>Dikarya</taxon>
        <taxon>Basidiomycota</taxon>
        <taxon>Pucciniomycotina</taxon>
        <taxon>Pucciniomycetes</taxon>
        <taxon>Pucciniales</taxon>
        <taxon>Pucciniaceae</taxon>
        <taxon>Puccinia</taxon>
    </lineage>
</organism>
<accession>A0A0L6U9S3</accession>
<dbReference type="Proteomes" id="UP000037035">
    <property type="component" value="Unassembled WGS sequence"/>
</dbReference>
<protein>
    <submittedName>
        <fullName evidence="2">Uncharacterized protein</fullName>
    </submittedName>
</protein>
<feature type="transmembrane region" description="Helical" evidence="1">
    <location>
        <begin position="12"/>
        <end position="42"/>
    </location>
</feature>